<evidence type="ECO:0000313" key="4">
    <source>
        <dbReference type="EMBL" id="OSM01357.1"/>
    </source>
</evidence>
<dbReference type="SMART" id="SM00448">
    <property type="entry name" value="REC"/>
    <property type="match status" value="1"/>
</dbReference>
<feature type="domain" description="Response regulatory" evidence="3">
    <location>
        <begin position="7"/>
        <end position="121"/>
    </location>
</feature>
<dbReference type="OrthoDB" id="8585266at2"/>
<proteinExistence type="predicted"/>
<sequence>MRSRDISILLVSEQASRRGQLRRALLQAGYSVRWAASGWGALREMERAMPHLVVADLEMTGMRGDELLSRIGLEWSSIQRVLIAEEPQKVSFQALAHAGGLTVMSKQETMDKVLHQLDFLLRRLPVHEMRETRVEPRLSEVCVGK</sequence>
<dbReference type="RefSeq" id="WP_085442600.1">
    <property type="nucleotide sequence ID" value="NZ_LVJN01000020.1"/>
</dbReference>
<dbReference type="SUPFAM" id="SSF52172">
    <property type="entry name" value="CheY-like"/>
    <property type="match status" value="1"/>
</dbReference>
<feature type="modified residue" description="4-aspartylphosphate" evidence="2">
    <location>
        <position position="56"/>
    </location>
</feature>
<evidence type="ECO:0000256" key="2">
    <source>
        <dbReference type="PROSITE-ProRule" id="PRU00169"/>
    </source>
</evidence>
<organism evidence="4 5">
    <name type="scientific">Magnetofaba australis IT-1</name>
    <dbReference type="NCBI Taxonomy" id="1434232"/>
    <lineage>
        <taxon>Bacteria</taxon>
        <taxon>Pseudomonadati</taxon>
        <taxon>Pseudomonadota</taxon>
        <taxon>Magnetococcia</taxon>
        <taxon>Magnetococcales</taxon>
        <taxon>Magnetococcaceae</taxon>
        <taxon>Magnetofaba</taxon>
    </lineage>
</organism>
<dbReference type="InterPro" id="IPR050595">
    <property type="entry name" value="Bact_response_regulator"/>
</dbReference>
<keyword evidence="5" id="KW-1185">Reference proteome</keyword>
<dbReference type="PROSITE" id="PS50110">
    <property type="entry name" value="RESPONSE_REGULATORY"/>
    <property type="match status" value="1"/>
</dbReference>
<dbReference type="GO" id="GO:0000160">
    <property type="term" value="P:phosphorelay signal transduction system"/>
    <property type="evidence" value="ECO:0007669"/>
    <property type="project" value="InterPro"/>
</dbReference>
<accession>A0A1Y2K113</accession>
<evidence type="ECO:0000259" key="3">
    <source>
        <dbReference type="PROSITE" id="PS50110"/>
    </source>
</evidence>
<dbReference type="STRING" id="1434232.MAIT1_01291"/>
<dbReference type="PANTHER" id="PTHR44591">
    <property type="entry name" value="STRESS RESPONSE REGULATOR PROTEIN 1"/>
    <property type="match status" value="1"/>
</dbReference>
<evidence type="ECO:0000313" key="5">
    <source>
        <dbReference type="Proteomes" id="UP000194003"/>
    </source>
</evidence>
<dbReference type="EMBL" id="LVJN01000020">
    <property type="protein sequence ID" value="OSM01357.1"/>
    <property type="molecule type" value="Genomic_DNA"/>
</dbReference>
<dbReference type="Pfam" id="PF00072">
    <property type="entry name" value="Response_reg"/>
    <property type="match status" value="1"/>
</dbReference>
<dbReference type="InterPro" id="IPR001789">
    <property type="entry name" value="Sig_transdc_resp-reg_receiver"/>
</dbReference>
<dbReference type="Proteomes" id="UP000194003">
    <property type="component" value="Unassembled WGS sequence"/>
</dbReference>
<keyword evidence="1 2" id="KW-0597">Phosphoprotein</keyword>
<reference evidence="4 5" key="1">
    <citation type="journal article" date="2016" name="BMC Genomics">
        <title>Combined genomic and structural analyses of a cultured magnetotactic bacterium reveals its niche adaptation to a dynamic environment.</title>
        <authorList>
            <person name="Araujo A.C."/>
            <person name="Morillo V."/>
            <person name="Cypriano J."/>
            <person name="Teixeira L.C."/>
            <person name="Leao P."/>
            <person name="Lyra S."/>
            <person name="Almeida L.G."/>
            <person name="Bazylinski D.A."/>
            <person name="Vasconcellos A.T."/>
            <person name="Abreu F."/>
            <person name="Lins U."/>
        </authorList>
    </citation>
    <scope>NUCLEOTIDE SEQUENCE [LARGE SCALE GENOMIC DNA]</scope>
    <source>
        <strain evidence="4 5">IT-1</strain>
    </source>
</reference>
<comment type="caution">
    <text evidence="4">The sequence shown here is derived from an EMBL/GenBank/DDBJ whole genome shotgun (WGS) entry which is preliminary data.</text>
</comment>
<gene>
    <name evidence="4" type="ORF">MAIT1_01291</name>
</gene>
<protein>
    <submittedName>
        <fullName evidence="4">Putative response regulator receiver protein</fullName>
    </submittedName>
</protein>
<dbReference type="InterPro" id="IPR011006">
    <property type="entry name" value="CheY-like_superfamily"/>
</dbReference>
<dbReference type="Gene3D" id="3.40.50.2300">
    <property type="match status" value="1"/>
</dbReference>
<dbReference type="PANTHER" id="PTHR44591:SF3">
    <property type="entry name" value="RESPONSE REGULATORY DOMAIN-CONTAINING PROTEIN"/>
    <property type="match status" value="1"/>
</dbReference>
<evidence type="ECO:0000256" key="1">
    <source>
        <dbReference type="ARBA" id="ARBA00022553"/>
    </source>
</evidence>
<dbReference type="AlphaFoldDB" id="A0A1Y2K113"/>
<name>A0A1Y2K113_9PROT</name>